<dbReference type="Pfam" id="PF07004">
    <property type="entry name" value="SHIPPO-rpt"/>
    <property type="match status" value="2"/>
</dbReference>
<organism evidence="2 3">
    <name type="scientific">Trichomonas vaginalis (strain ATCC PRA-98 / G3)</name>
    <dbReference type="NCBI Taxonomy" id="412133"/>
    <lineage>
        <taxon>Eukaryota</taxon>
        <taxon>Metamonada</taxon>
        <taxon>Parabasalia</taxon>
        <taxon>Trichomonadida</taxon>
        <taxon>Trichomonadidae</taxon>
        <taxon>Trichomonas</taxon>
    </lineage>
</organism>
<sequence length="480" mass="52600">MSLKDFPAVSRYDSTPGPGAYGDDLRSSFGNQYSIGFTIRPRYQEKKSLTANVDYMPLTSTLGGRKSAIGPRYKDRAIQDTAGPEFLPNPKEYFTKSVKIKNRYKDPDTSHLPGPADYSIQDLSGTKVPAMVSRGPIVLDLVPDSPGPAAYSTRSKVGSDTPRTAIRPRTGQMESRDKNPGYTYNQPSRIGSGSPAWTISRRDNSRNSINFPPSSASDYNNQNEDFGPPTKLNGKPTKTATSPNSTRRTKIHSDVPDNDASAFNNSSNNQNSNADSSRLSNRGGLSTSRRSHNTRSSNSSTPGPGAYEITTEFSHKIGPAIRPRTATSRSINDCNAPYENTRRFPEVKQKTIAPQCRTDFTDVATVDCQHVVLQSTLDQRDIKIGLKFPEKTAQPMPGPTDYSPDNPSFRSFSAFSVKGPMVRDDWLPKDLSVPGPGAYDIRSGNNLPKWTIGDKSRLSKTRSTTSDLKGRKSSQAPNQL</sequence>
<dbReference type="PANTHER" id="PTHR21580">
    <property type="entry name" value="SHIPPO-1-RELATED"/>
    <property type="match status" value="1"/>
</dbReference>
<dbReference type="KEGG" id="tva:4750793"/>
<feature type="region of interest" description="Disordered" evidence="1">
    <location>
        <begin position="437"/>
        <end position="480"/>
    </location>
</feature>
<dbReference type="EMBL" id="DS113931">
    <property type="protein sequence ID" value="EAX93076.1"/>
    <property type="molecule type" value="Genomic_DNA"/>
</dbReference>
<name>A2FPT3_TRIV3</name>
<protein>
    <submittedName>
        <fullName evidence="2">Uncharacterized protein</fullName>
    </submittedName>
</protein>
<dbReference type="RefSeq" id="XP_001306006.1">
    <property type="nucleotide sequence ID" value="XM_001306005.1"/>
</dbReference>
<feature type="region of interest" description="Disordered" evidence="1">
    <location>
        <begin position="140"/>
        <end position="308"/>
    </location>
</feature>
<dbReference type="InParanoid" id="A2FPT3"/>
<evidence type="ECO:0000256" key="1">
    <source>
        <dbReference type="SAM" id="MobiDB-lite"/>
    </source>
</evidence>
<keyword evidence="3" id="KW-1185">Reference proteome</keyword>
<feature type="compositionally biased region" description="Low complexity" evidence="1">
    <location>
        <begin position="258"/>
        <end position="277"/>
    </location>
</feature>
<dbReference type="AlphaFoldDB" id="A2FPT3"/>
<accession>A2FPT3</accession>
<gene>
    <name evidence="2" type="ORF">TVAG_471340</name>
</gene>
<feature type="compositionally biased region" description="Polar residues" evidence="1">
    <location>
        <begin position="152"/>
        <end position="162"/>
    </location>
</feature>
<dbReference type="VEuPathDB" id="TrichDB:TVAGG3_0890570"/>
<reference evidence="2" key="1">
    <citation type="submission" date="2006-10" db="EMBL/GenBank/DDBJ databases">
        <authorList>
            <person name="Amadeo P."/>
            <person name="Zhao Q."/>
            <person name="Wortman J."/>
            <person name="Fraser-Liggett C."/>
            <person name="Carlton J."/>
        </authorList>
    </citation>
    <scope>NUCLEOTIDE SEQUENCE</scope>
    <source>
        <strain evidence="2">G3</strain>
    </source>
</reference>
<dbReference type="OrthoDB" id="429991at2759"/>
<feature type="compositionally biased region" description="Polar residues" evidence="1">
    <location>
        <begin position="236"/>
        <end position="246"/>
    </location>
</feature>
<dbReference type="InterPro" id="IPR010736">
    <property type="entry name" value="SHIPPO-rpt"/>
</dbReference>
<proteinExistence type="predicted"/>
<dbReference type="VEuPathDB" id="TrichDB:TVAG_471340"/>
<evidence type="ECO:0000313" key="3">
    <source>
        <dbReference type="Proteomes" id="UP000001542"/>
    </source>
</evidence>
<dbReference type="PANTHER" id="PTHR21580:SF28">
    <property type="entry name" value="BOREALIN N-TERMINAL DOMAIN-CONTAINING PROTEIN-RELATED"/>
    <property type="match status" value="1"/>
</dbReference>
<reference evidence="2" key="2">
    <citation type="journal article" date="2007" name="Science">
        <title>Draft genome sequence of the sexually transmitted pathogen Trichomonas vaginalis.</title>
        <authorList>
            <person name="Carlton J.M."/>
            <person name="Hirt R.P."/>
            <person name="Silva J.C."/>
            <person name="Delcher A.L."/>
            <person name="Schatz M."/>
            <person name="Zhao Q."/>
            <person name="Wortman J.R."/>
            <person name="Bidwell S.L."/>
            <person name="Alsmark U.C.M."/>
            <person name="Besteiro S."/>
            <person name="Sicheritz-Ponten T."/>
            <person name="Noel C.J."/>
            <person name="Dacks J.B."/>
            <person name="Foster P.G."/>
            <person name="Simillion C."/>
            <person name="Van de Peer Y."/>
            <person name="Miranda-Saavedra D."/>
            <person name="Barton G.J."/>
            <person name="Westrop G.D."/>
            <person name="Mueller S."/>
            <person name="Dessi D."/>
            <person name="Fiori P.L."/>
            <person name="Ren Q."/>
            <person name="Paulsen I."/>
            <person name="Zhang H."/>
            <person name="Bastida-Corcuera F.D."/>
            <person name="Simoes-Barbosa A."/>
            <person name="Brown M.T."/>
            <person name="Hayes R.D."/>
            <person name="Mukherjee M."/>
            <person name="Okumura C.Y."/>
            <person name="Schneider R."/>
            <person name="Smith A.J."/>
            <person name="Vanacova S."/>
            <person name="Villalvazo M."/>
            <person name="Haas B.J."/>
            <person name="Pertea M."/>
            <person name="Feldblyum T.V."/>
            <person name="Utterback T.R."/>
            <person name="Shu C.L."/>
            <person name="Osoegawa K."/>
            <person name="de Jong P.J."/>
            <person name="Hrdy I."/>
            <person name="Horvathova L."/>
            <person name="Zubacova Z."/>
            <person name="Dolezal P."/>
            <person name="Malik S.B."/>
            <person name="Logsdon J.M. Jr."/>
            <person name="Henze K."/>
            <person name="Gupta A."/>
            <person name="Wang C.C."/>
            <person name="Dunne R.L."/>
            <person name="Upcroft J.A."/>
            <person name="Upcroft P."/>
            <person name="White O."/>
            <person name="Salzberg S.L."/>
            <person name="Tang P."/>
            <person name="Chiu C.-H."/>
            <person name="Lee Y.-S."/>
            <person name="Embley T.M."/>
            <person name="Coombs G.H."/>
            <person name="Mottram J.C."/>
            <person name="Tachezy J."/>
            <person name="Fraser-Liggett C.M."/>
            <person name="Johnson P.J."/>
        </authorList>
    </citation>
    <scope>NUCLEOTIDE SEQUENCE [LARGE SCALE GENOMIC DNA]</scope>
    <source>
        <strain evidence="2">G3</strain>
    </source>
</reference>
<dbReference type="InterPro" id="IPR051291">
    <property type="entry name" value="CIMAP"/>
</dbReference>
<feature type="region of interest" description="Disordered" evidence="1">
    <location>
        <begin position="1"/>
        <end position="25"/>
    </location>
</feature>
<evidence type="ECO:0000313" key="2">
    <source>
        <dbReference type="EMBL" id="EAX93076.1"/>
    </source>
</evidence>
<feature type="compositionally biased region" description="Polar residues" evidence="1">
    <location>
        <begin position="206"/>
        <end position="224"/>
    </location>
</feature>
<dbReference type="Proteomes" id="UP000001542">
    <property type="component" value="Unassembled WGS sequence"/>
</dbReference>
<feature type="compositionally biased region" description="Polar residues" evidence="1">
    <location>
        <begin position="182"/>
        <end position="197"/>
    </location>
</feature>